<gene>
    <name evidence="7" type="ORF">PPAR1163_LOCUS29501</name>
</gene>
<dbReference type="PANTHER" id="PTHR43243">
    <property type="entry name" value="INNER MEMBRANE TRANSPORTER YGJI-RELATED"/>
    <property type="match status" value="1"/>
</dbReference>
<organism evidence="7">
    <name type="scientific">Phaeomonas parva</name>
    <dbReference type="NCBI Taxonomy" id="124430"/>
    <lineage>
        <taxon>Eukaryota</taxon>
        <taxon>Sar</taxon>
        <taxon>Stramenopiles</taxon>
        <taxon>Ochrophyta</taxon>
        <taxon>Pinguiophyceae</taxon>
        <taxon>Pinguiochrysidales</taxon>
        <taxon>Pinguiochrysidaceae</taxon>
        <taxon>Phaeomonas</taxon>
    </lineage>
</organism>
<comment type="subcellular location">
    <subcellularLocation>
        <location evidence="1">Membrane</location>
        <topology evidence="1">Multi-pass membrane protein</topology>
    </subcellularLocation>
</comment>
<dbReference type="Gene3D" id="1.20.1740.10">
    <property type="entry name" value="Amino acid/polyamine transporter I"/>
    <property type="match status" value="1"/>
</dbReference>
<feature type="transmembrane region" description="Helical" evidence="6">
    <location>
        <begin position="214"/>
        <end position="238"/>
    </location>
</feature>
<feature type="transmembrane region" description="Helical" evidence="6">
    <location>
        <begin position="427"/>
        <end position="444"/>
    </location>
</feature>
<keyword evidence="3 6" id="KW-1133">Transmembrane helix</keyword>
<dbReference type="GO" id="GO:0016020">
    <property type="term" value="C:membrane"/>
    <property type="evidence" value="ECO:0007669"/>
    <property type="project" value="UniProtKB-SubCell"/>
</dbReference>
<feature type="transmembrane region" description="Helical" evidence="6">
    <location>
        <begin position="306"/>
        <end position="328"/>
    </location>
</feature>
<dbReference type="AlphaFoldDB" id="A0A7S1UN14"/>
<sequence length="710" mass="76123">MPVPAMATDKKGASERSPLLGGPSPARPSSPSGKGYQRMEHWEIPALGGYKVTLDVDAAGLRAAGGAVRERVDTGHKLGELEATAICGNDILSSCLYVASQVTESAGMFAPVCLALVAGILWLYKGIYGESITAISMNGGSYNVLINTTSKPVAATAACLAVISYIATGVVSATTAISYLQVLVPDLPLITGVVVLHAFFALLNAWGIGESARVAMLIFVLHLFTLSLFVLLGLVFVVGAQGGHLWANLAAPLPAVEITSLIIPGNMLTALFFGTCTGMLGVSGFESSSQFVEEQAPGVFVKTLRNMWLGVAFFNPVISLISLCVLPMTDVKKAKGNLLAVVTQKAGNWLQDALSSIAGIPRVSNSRTTLGGVLQFFVCVDAFVVLCGAVLTGYVGINGLACRMASDGVLPEFLLHKNRWRGTTHNTTLVFFLLSASQVIMLHGDVSGLSGVYTFAFLGVMTCFGVGTIMLKFKRPSLPREVHITYAHASLGVICVLATFLGNLMGKSDYVSYFSFYLCGVGIVIVIMFQRVRLMKLLYLVLRSLFPRSSFAGLKNIISELRSGPMIFFAKHADLYVLNKAVLYMRDNEQTNELIFAHVTPLRDGKQGTFAWLTGFSLDASAEDLLENVDADTLREDVSKMEIAARMLDEMYPKLKISFLCVQGATWGADVVEWIAMKTGIDKNKMMIACPDAAVPDKLVAFGGIRIVTH</sequence>
<dbReference type="EMBL" id="HBGJ01046869">
    <property type="protein sequence ID" value="CAD9271062.1"/>
    <property type="molecule type" value="Transcribed_RNA"/>
</dbReference>
<name>A0A7S1UN14_9STRA</name>
<dbReference type="PANTHER" id="PTHR43243:SF11">
    <property type="entry name" value="AMINO ACID PERMEASE_ SLC12A DOMAIN-CONTAINING PROTEIN"/>
    <property type="match status" value="1"/>
</dbReference>
<dbReference type="GO" id="GO:0015171">
    <property type="term" value="F:amino acid transmembrane transporter activity"/>
    <property type="evidence" value="ECO:0007669"/>
    <property type="project" value="TreeGrafter"/>
</dbReference>
<protein>
    <recommendedName>
        <fullName evidence="8">Amino acid permease/ SLC12A domain-containing protein</fullName>
    </recommendedName>
</protein>
<keyword evidence="2 6" id="KW-0812">Transmembrane</keyword>
<evidence type="ECO:0000256" key="2">
    <source>
        <dbReference type="ARBA" id="ARBA00022692"/>
    </source>
</evidence>
<evidence type="ECO:0000256" key="6">
    <source>
        <dbReference type="SAM" id="Phobius"/>
    </source>
</evidence>
<dbReference type="InterPro" id="IPR002293">
    <property type="entry name" value="AA/rel_permease1"/>
</dbReference>
<feature type="transmembrane region" description="Helical" evidence="6">
    <location>
        <begin position="510"/>
        <end position="529"/>
    </location>
</feature>
<feature type="transmembrane region" description="Helical" evidence="6">
    <location>
        <begin position="153"/>
        <end position="181"/>
    </location>
</feature>
<reference evidence="7" key="1">
    <citation type="submission" date="2021-01" db="EMBL/GenBank/DDBJ databases">
        <authorList>
            <person name="Corre E."/>
            <person name="Pelletier E."/>
            <person name="Niang G."/>
            <person name="Scheremetjew M."/>
            <person name="Finn R."/>
            <person name="Kale V."/>
            <person name="Holt S."/>
            <person name="Cochrane G."/>
            <person name="Meng A."/>
            <person name="Brown T."/>
            <person name="Cohen L."/>
        </authorList>
    </citation>
    <scope>NUCLEOTIDE SEQUENCE</scope>
    <source>
        <strain evidence="7">CCMP2877</strain>
    </source>
</reference>
<feature type="region of interest" description="Disordered" evidence="5">
    <location>
        <begin position="1"/>
        <end position="36"/>
    </location>
</feature>
<feature type="transmembrane region" description="Helical" evidence="6">
    <location>
        <begin position="187"/>
        <end position="207"/>
    </location>
</feature>
<feature type="transmembrane region" description="Helical" evidence="6">
    <location>
        <begin position="450"/>
        <end position="471"/>
    </location>
</feature>
<evidence type="ECO:0000313" key="7">
    <source>
        <dbReference type="EMBL" id="CAD9271062.1"/>
    </source>
</evidence>
<dbReference type="Pfam" id="PF13520">
    <property type="entry name" value="AA_permease_2"/>
    <property type="match status" value="2"/>
</dbReference>
<evidence type="ECO:0000256" key="4">
    <source>
        <dbReference type="ARBA" id="ARBA00023136"/>
    </source>
</evidence>
<feature type="transmembrane region" description="Helical" evidence="6">
    <location>
        <begin position="106"/>
        <end position="124"/>
    </location>
</feature>
<feature type="transmembrane region" description="Helical" evidence="6">
    <location>
        <begin position="258"/>
        <end position="285"/>
    </location>
</feature>
<feature type="transmembrane region" description="Helical" evidence="6">
    <location>
        <begin position="373"/>
        <end position="397"/>
    </location>
</feature>
<evidence type="ECO:0008006" key="8">
    <source>
        <dbReference type="Google" id="ProtNLM"/>
    </source>
</evidence>
<evidence type="ECO:0000256" key="1">
    <source>
        <dbReference type="ARBA" id="ARBA00004141"/>
    </source>
</evidence>
<feature type="compositionally biased region" description="Low complexity" evidence="5">
    <location>
        <begin position="17"/>
        <end position="35"/>
    </location>
</feature>
<accession>A0A7S1UN14</accession>
<proteinExistence type="predicted"/>
<evidence type="ECO:0000256" key="3">
    <source>
        <dbReference type="ARBA" id="ARBA00022989"/>
    </source>
</evidence>
<evidence type="ECO:0000256" key="5">
    <source>
        <dbReference type="SAM" id="MobiDB-lite"/>
    </source>
</evidence>
<feature type="transmembrane region" description="Helical" evidence="6">
    <location>
        <begin position="483"/>
        <end position="504"/>
    </location>
</feature>
<keyword evidence="4 6" id="KW-0472">Membrane</keyword>